<proteinExistence type="predicted"/>
<dbReference type="Proteomes" id="UP000663832">
    <property type="component" value="Unassembled WGS sequence"/>
</dbReference>
<reference evidence="2" key="1">
    <citation type="submission" date="2021-02" db="EMBL/GenBank/DDBJ databases">
        <authorList>
            <person name="Nowell W R."/>
        </authorList>
    </citation>
    <scope>NUCLEOTIDE SEQUENCE</scope>
</reference>
<evidence type="ECO:0000313" key="2">
    <source>
        <dbReference type="EMBL" id="CAF1079078.1"/>
    </source>
</evidence>
<organism evidence="2 3">
    <name type="scientific">Adineta steineri</name>
    <dbReference type="NCBI Taxonomy" id="433720"/>
    <lineage>
        <taxon>Eukaryota</taxon>
        <taxon>Metazoa</taxon>
        <taxon>Spiralia</taxon>
        <taxon>Gnathifera</taxon>
        <taxon>Rotifera</taxon>
        <taxon>Eurotatoria</taxon>
        <taxon>Bdelloidea</taxon>
        <taxon>Adinetida</taxon>
        <taxon>Adinetidae</taxon>
        <taxon>Adineta</taxon>
    </lineage>
</organism>
<protein>
    <submittedName>
        <fullName evidence="2">Uncharacterized protein</fullName>
    </submittedName>
</protein>
<dbReference type="EMBL" id="CAJNOM010000116">
    <property type="protein sequence ID" value="CAF1079078.1"/>
    <property type="molecule type" value="Genomic_DNA"/>
</dbReference>
<evidence type="ECO:0000313" key="3">
    <source>
        <dbReference type="Proteomes" id="UP000663832"/>
    </source>
</evidence>
<sequence>MVRIAKPLYDFYKELPARMKEIVRTCQIDNERELQRRFETKLPATLEGDEIDKIELERSIQDVDAECD</sequence>
<comment type="caution">
    <text evidence="2">The sequence shown here is derived from an EMBL/GenBank/DDBJ whole genome shotgun (WGS) entry which is preliminary data.</text>
</comment>
<evidence type="ECO:0000313" key="1">
    <source>
        <dbReference type="EMBL" id="CAF0733809.1"/>
    </source>
</evidence>
<dbReference type="AlphaFoldDB" id="A0A814MK26"/>
<dbReference type="EMBL" id="CAJNOI010000003">
    <property type="protein sequence ID" value="CAF0733809.1"/>
    <property type="molecule type" value="Genomic_DNA"/>
</dbReference>
<accession>A0A814MK26</accession>
<name>A0A814MK26_9BILA</name>
<keyword evidence="3" id="KW-1185">Reference proteome</keyword>
<dbReference type="Proteomes" id="UP000663877">
    <property type="component" value="Unassembled WGS sequence"/>
</dbReference>
<gene>
    <name evidence="1" type="ORF">BJG266_LOCUS1382</name>
    <name evidence="2" type="ORF">QVE165_LOCUS19118</name>
</gene>